<accession>A0A1I0E9X2</accession>
<dbReference type="PROSITE" id="PS51987">
    <property type="entry name" value="GS_CATALYTIC"/>
    <property type="match status" value="1"/>
</dbReference>
<dbReference type="InterPro" id="IPR008147">
    <property type="entry name" value="Gln_synt_N"/>
</dbReference>
<dbReference type="InterPro" id="IPR008146">
    <property type="entry name" value="Gln_synth_cat_dom"/>
</dbReference>
<evidence type="ECO:0000313" key="6">
    <source>
        <dbReference type="Proteomes" id="UP000199820"/>
    </source>
</evidence>
<dbReference type="EMBL" id="FOIL01000017">
    <property type="protein sequence ID" value="SET41974.1"/>
    <property type="molecule type" value="Genomic_DNA"/>
</dbReference>
<evidence type="ECO:0000259" key="4">
    <source>
        <dbReference type="PROSITE" id="PS51987"/>
    </source>
</evidence>
<dbReference type="InterPro" id="IPR027303">
    <property type="entry name" value="Gln_synth_gly_rich_site"/>
</dbReference>
<dbReference type="Pfam" id="PF18318">
    <property type="entry name" value="Gln-synt_C-ter"/>
    <property type="match status" value="1"/>
</dbReference>
<evidence type="ECO:0000259" key="3">
    <source>
        <dbReference type="PROSITE" id="PS51986"/>
    </source>
</evidence>
<feature type="domain" description="GS catalytic" evidence="4">
    <location>
        <begin position="163"/>
        <end position="595"/>
    </location>
</feature>
<proteinExistence type="inferred from homology"/>
<dbReference type="eggNOG" id="COG3968">
    <property type="taxonomic scope" value="Bacteria"/>
</dbReference>
<reference evidence="5 6" key="1">
    <citation type="submission" date="2016-10" db="EMBL/GenBank/DDBJ databases">
        <authorList>
            <person name="de Groot N.N."/>
        </authorList>
    </citation>
    <scope>NUCLEOTIDE SEQUENCE [LARGE SCALE GENOMIC DNA]</scope>
    <source>
        <strain evidence="5 6">KH1P1</strain>
    </source>
</reference>
<dbReference type="InterPro" id="IPR014746">
    <property type="entry name" value="Gln_synth/guanido_kin_cat_dom"/>
</dbReference>
<dbReference type="GO" id="GO:0004356">
    <property type="term" value="F:glutamine synthetase activity"/>
    <property type="evidence" value="ECO:0007669"/>
    <property type="project" value="InterPro"/>
</dbReference>
<dbReference type="Gene3D" id="1.20.120.1560">
    <property type="match status" value="1"/>
</dbReference>
<dbReference type="InterPro" id="IPR040577">
    <property type="entry name" value="Gln-synt_C"/>
</dbReference>
<dbReference type="InterPro" id="IPR022147">
    <property type="entry name" value="GSIII_N"/>
</dbReference>
<dbReference type="InterPro" id="IPR052725">
    <property type="entry name" value="GS_Type-3"/>
</dbReference>
<dbReference type="Pfam" id="PF00120">
    <property type="entry name" value="Gln-synt_C"/>
    <property type="match status" value="1"/>
</dbReference>
<organism evidence="5 6">
    <name type="scientific">[Clostridium] aminophilum</name>
    <dbReference type="NCBI Taxonomy" id="1526"/>
    <lineage>
        <taxon>Bacteria</taxon>
        <taxon>Bacillati</taxon>
        <taxon>Bacillota</taxon>
        <taxon>Clostridia</taxon>
        <taxon>Lachnospirales</taxon>
        <taxon>Lachnospiraceae</taxon>
    </lineage>
</organism>
<feature type="domain" description="GS beta-grasp" evidence="3">
    <location>
        <begin position="69"/>
        <end position="158"/>
    </location>
</feature>
<comment type="similarity">
    <text evidence="1 2">Belongs to the glutamine synthetase family.</text>
</comment>
<dbReference type="Gene3D" id="3.30.590.10">
    <property type="entry name" value="Glutamine synthetase/guanido kinase, catalytic domain"/>
    <property type="match status" value="1"/>
</dbReference>
<keyword evidence="6" id="KW-1185">Reference proteome</keyword>
<dbReference type="STRING" id="1526.SAMN02910262_00316"/>
<dbReference type="SMART" id="SM01230">
    <property type="entry name" value="Gln-synt_C"/>
    <property type="match status" value="1"/>
</dbReference>
<evidence type="ECO:0000256" key="2">
    <source>
        <dbReference type="RuleBase" id="RU000384"/>
    </source>
</evidence>
<dbReference type="RefSeq" id="WP_330386947.1">
    <property type="nucleotide sequence ID" value="NZ_FOIL01000017.1"/>
</dbReference>
<dbReference type="Pfam" id="PF12437">
    <property type="entry name" value="GSIII_N"/>
    <property type="match status" value="1"/>
</dbReference>
<dbReference type="GO" id="GO:0006542">
    <property type="term" value="P:glutamine biosynthetic process"/>
    <property type="evidence" value="ECO:0007669"/>
    <property type="project" value="InterPro"/>
</dbReference>
<dbReference type="PANTHER" id="PTHR42974">
    <property type="entry name" value="GLUTAMINE SYNTHETASE"/>
    <property type="match status" value="1"/>
</dbReference>
<evidence type="ECO:0000313" key="5">
    <source>
        <dbReference type="EMBL" id="SET41974.1"/>
    </source>
</evidence>
<protein>
    <submittedName>
        <fullName evidence="5">Glutamine synthetase</fullName>
    </submittedName>
</protein>
<dbReference type="PANTHER" id="PTHR42974:SF1">
    <property type="entry name" value="TYPE-3 GLUTAMINE SYNTHETASE"/>
    <property type="match status" value="1"/>
</dbReference>
<dbReference type="PROSITE" id="PS51986">
    <property type="entry name" value="GS_BETA_GRASP"/>
    <property type="match status" value="1"/>
</dbReference>
<name>A0A1I0E9X2_9FIRM</name>
<gene>
    <name evidence="5" type="ORF">SAMN04487771_101737</name>
</gene>
<dbReference type="SUPFAM" id="SSF55931">
    <property type="entry name" value="Glutamine synthetase/guanido kinase"/>
    <property type="match status" value="1"/>
</dbReference>
<sequence length="706" mass="78774">MEMSKEVKVSVPEIYGSLVFGDRVMKERLPKETYKALHQAIEEGRSLDLNVANTVAAIMKNWAIEHGATHFTHWFQPMTGFTAEKHDSFISPMPNGTALMEFSGKELVKGEPDASSFPSGGIRATFEARGYTAWDPSSPAFVKDGTLYIPTAFCAYGGQALDKKTPLLKSMEVLNREAVRMLHLLGLPEVKRVDVSLGSEQEYFLVDKTLYKQRKDLLFTGRTLLGAAAPKGQEMEDHYFGVLKPRIAAFMHDLDTELWKLGVPAKTKHNEVAPAQYELAPIFENINIAVDHNQLVMEIMKKVADRHDFACLLHEKPFERINGSGKHNNWSMCTDTGINLLDPGDTPMENLAFLVFLTATIAAVDKYADALRCAVATAGNDHRLGANEAPPAVISIFVGTELEHVLTSLINGTPLESAENSVMKFGAHVLPAFHKDNTDRNRTSPFAFTGNKFEFRMPGSALSCADPNIVLNTAVAEMLSEMNAKLMDVEPEDIEDTVRPLLKNMLMEHQRIIFNGNGYTDEWLEEAKKRGLPNLPSVPDAMPSLISEKNLALFTKHRIFTAEELNARYAIRLENYSKTIHIEALTLQDMVRKDFTPALFRYMCTLETEILQKRAVLPDLPSTLEEHILQHMSSVAEAIGIRIEKMEDDLRKAESIGDALSCARFYHDVVLADMDALREEVDIAEADIPDSELPYPTYAKLLSSAI</sequence>
<dbReference type="Proteomes" id="UP000199820">
    <property type="component" value="Unassembled WGS sequence"/>
</dbReference>
<dbReference type="PROSITE" id="PS00181">
    <property type="entry name" value="GLNA_ATP"/>
    <property type="match status" value="1"/>
</dbReference>
<evidence type="ECO:0000256" key="1">
    <source>
        <dbReference type="PROSITE-ProRule" id="PRU01330"/>
    </source>
</evidence>
<dbReference type="AlphaFoldDB" id="A0A1I0E9X2"/>